<feature type="compositionally biased region" description="Acidic residues" evidence="2">
    <location>
        <begin position="510"/>
        <end position="534"/>
    </location>
</feature>
<comment type="catalytic activity">
    <reaction evidence="1">
        <text>O-phospho-L-threonyl-[protein] + H2O = L-threonyl-[protein] + phosphate</text>
        <dbReference type="Rhea" id="RHEA:47004"/>
        <dbReference type="Rhea" id="RHEA-COMP:11060"/>
        <dbReference type="Rhea" id="RHEA-COMP:11605"/>
        <dbReference type="ChEBI" id="CHEBI:15377"/>
        <dbReference type="ChEBI" id="CHEBI:30013"/>
        <dbReference type="ChEBI" id="CHEBI:43474"/>
        <dbReference type="ChEBI" id="CHEBI:61977"/>
        <dbReference type="EC" id="3.1.3.16"/>
    </reaction>
</comment>
<organism evidence="4 5">
    <name type="scientific">Chaetoceros tenuissimus</name>
    <dbReference type="NCBI Taxonomy" id="426638"/>
    <lineage>
        <taxon>Eukaryota</taxon>
        <taxon>Sar</taxon>
        <taxon>Stramenopiles</taxon>
        <taxon>Ochrophyta</taxon>
        <taxon>Bacillariophyta</taxon>
        <taxon>Coscinodiscophyceae</taxon>
        <taxon>Chaetocerotophycidae</taxon>
        <taxon>Chaetocerotales</taxon>
        <taxon>Chaetocerotaceae</taxon>
        <taxon>Chaetoceros</taxon>
    </lineage>
</organism>
<feature type="region of interest" description="Disordered" evidence="2">
    <location>
        <begin position="63"/>
        <end position="91"/>
    </location>
</feature>
<dbReference type="InterPro" id="IPR029052">
    <property type="entry name" value="Metallo-depent_PP-like"/>
</dbReference>
<dbReference type="PROSITE" id="PS00125">
    <property type="entry name" value="SER_THR_PHOSPHATASE"/>
    <property type="match status" value="1"/>
</dbReference>
<evidence type="ECO:0000256" key="2">
    <source>
        <dbReference type="SAM" id="MobiDB-lite"/>
    </source>
</evidence>
<evidence type="ECO:0000259" key="3">
    <source>
        <dbReference type="PROSITE" id="PS00125"/>
    </source>
</evidence>
<feature type="region of interest" description="Disordered" evidence="2">
    <location>
        <begin position="500"/>
        <end position="589"/>
    </location>
</feature>
<dbReference type="InterPro" id="IPR004843">
    <property type="entry name" value="Calcineurin-like_PHP"/>
</dbReference>
<evidence type="ECO:0000313" key="5">
    <source>
        <dbReference type="Proteomes" id="UP001054902"/>
    </source>
</evidence>
<reference evidence="4 5" key="1">
    <citation type="journal article" date="2021" name="Sci. Rep.">
        <title>The genome of the diatom Chaetoceros tenuissimus carries an ancient integrated fragment of an extant virus.</title>
        <authorList>
            <person name="Hongo Y."/>
            <person name="Kimura K."/>
            <person name="Takaki Y."/>
            <person name="Yoshida Y."/>
            <person name="Baba S."/>
            <person name="Kobayashi G."/>
            <person name="Nagasaki K."/>
            <person name="Hano T."/>
            <person name="Tomaru Y."/>
        </authorList>
    </citation>
    <scope>NUCLEOTIDE SEQUENCE [LARGE SCALE GENOMIC DNA]</scope>
    <source>
        <strain evidence="4 5">NIES-3715</strain>
    </source>
</reference>
<feature type="compositionally biased region" description="Polar residues" evidence="2">
    <location>
        <begin position="539"/>
        <end position="559"/>
    </location>
</feature>
<dbReference type="Proteomes" id="UP001054902">
    <property type="component" value="Unassembled WGS sequence"/>
</dbReference>
<dbReference type="SUPFAM" id="SSF56300">
    <property type="entry name" value="Metallo-dependent phosphatases"/>
    <property type="match status" value="1"/>
</dbReference>
<dbReference type="PANTHER" id="PTHR11668">
    <property type="entry name" value="SERINE/THREONINE PROTEIN PHOSPHATASE"/>
    <property type="match status" value="1"/>
</dbReference>
<feature type="compositionally biased region" description="Basic and acidic residues" evidence="2">
    <location>
        <begin position="500"/>
        <end position="509"/>
    </location>
</feature>
<dbReference type="PRINTS" id="PR00114">
    <property type="entry name" value="STPHPHTASE"/>
</dbReference>
<keyword evidence="1" id="KW-0378">Hydrolase</keyword>
<sequence>MSRSNSISSQNKHRRSLAISNASVVEARTKSLIREKDGHINQLRNEVAALTNKLAKQQKHYEHLLKKNSSSSSTSTQHTPKRKHKLSPFGNVVTNSNSSYGAITNERARMGRNASIATANELQSLVSKDDHRHESNQQLVSRILEMFKEPESHVQYLTSMEFAKDLLKLTKKIKTVLEQEPRVAFVQSPAYVFGDIHGNLEDLHFFSDNVWRLGMALTAGNFVFLGDYVDRGMSCLEVVAYLFSMKLLFPHKVFLLRGNHETRDVNGWEHHYGERSFLHQCRTRFQDDMGFKVWNSVNDAFDRMPLAAVIDQDIFCVHGGIPRPVTENPDGSYGSRVQDILNVPPIAGINPPLEFEDEYQQQVASDCIWSDPASEEQEIHSVDPDSGFGDSLRGGGAICFGHKAVSDFLEQHGFSYIMRAHEAHADGVAVSKGGKVFTIFSTSKDHNQGSKAMAGCILVDFENLQVINRSHAYKDVYVHRRDSVSIAKLSEQEIEDRRTLGLITDHSHDEDDSDSEESFEEFDEDDSLSDDDESYSFSGRKSSVDPTHCISSPQGQNHMGINFDSHVNRSRGNGLQQITEEEDDEDMDL</sequence>
<dbReference type="GO" id="GO:0004722">
    <property type="term" value="F:protein serine/threonine phosphatase activity"/>
    <property type="evidence" value="ECO:0007669"/>
    <property type="project" value="UniProtKB-EC"/>
</dbReference>
<dbReference type="Pfam" id="PF00149">
    <property type="entry name" value="Metallophos"/>
    <property type="match status" value="1"/>
</dbReference>
<evidence type="ECO:0000313" key="4">
    <source>
        <dbReference type="EMBL" id="GFH43680.1"/>
    </source>
</evidence>
<dbReference type="SMART" id="SM00156">
    <property type="entry name" value="PP2Ac"/>
    <property type="match status" value="1"/>
</dbReference>
<dbReference type="InterPro" id="IPR006186">
    <property type="entry name" value="Ser/Thr-sp_prot-phosphatase"/>
</dbReference>
<name>A0AAD3CFG1_9STRA</name>
<dbReference type="PANTHER" id="PTHR11668:SF496">
    <property type="entry name" value="SERINE_THREONINE-PROTEIN PHOSPHATASE"/>
    <property type="match status" value="1"/>
</dbReference>
<dbReference type="InterPro" id="IPR050341">
    <property type="entry name" value="PP1_catalytic_subunit"/>
</dbReference>
<proteinExistence type="inferred from homology"/>
<dbReference type="Gene3D" id="3.60.21.10">
    <property type="match status" value="1"/>
</dbReference>
<keyword evidence="5" id="KW-1185">Reference proteome</keyword>
<dbReference type="AlphaFoldDB" id="A0AAD3CFG1"/>
<dbReference type="GO" id="GO:0005634">
    <property type="term" value="C:nucleus"/>
    <property type="evidence" value="ECO:0007669"/>
    <property type="project" value="TreeGrafter"/>
</dbReference>
<dbReference type="EMBL" id="BLLK01000014">
    <property type="protein sequence ID" value="GFH43680.1"/>
    <property type="molecule type" value="Genomic_DNA"/>
</dbReference>
<comment type="similarity">
    <text evidence="1">Belongs to the PPP phosphatase family.</text>
</comment>
<dbReference type="GO" id="GO:0005737">
    <property type="term" value="C:cytoplasm"/>
    <property type="evidence" value="ECO:0007669"/>
    <property type="project" value="TreeGrafter"/>
</dbReference>
<dbReference type="CDD" id="cd00144">
    <property type="entry name" value="MPP_PPP_family"/>
    <property type="match status" value="1"/>
</dbReference>
<accession>A0AAD3CFG1</accession>
<feature type="domain" description="Serine/threonine specific protein phosphatases" evidence="3">
    <location>
        <begin position="256"/>
        <end position="261"/>
    </location>
</feature>
<evidence type="ECO:0000256" key="1">
    <source>
        <dbReference type="RuleBase" id="RU004273"/>
    </source>
</evidence>
<feature type="compositionally biased region" description="Acidic residues" evidence="2">
    <location>
        <begin position="579"/>
        <end position="589"/>
    </location>
</feature>
<comment type="caution">
    <text evidence="4">The sequence shown here is derived from an EMBL/GenBank/DDBJ whole genome shotgun (WGS) entry which is preliminary data.</text>
</comment>
<dbReference type="EC" id="3.1.3.16" evidence="1"/>
<gene>
    <name evidence="4" type="ORF">CTEN210_00153</name>
</gene>
<protein>
    <recommendedName>
        <fullName evidence="1">Serine/threonine-protein phosphatase</fullName>
        <ecNumber evidence="1">3.1.3.16</ecNumber>
    </recommendedName>
</protein>